<dbReference type="GO" id="GO:0005524">
    <property type="term" value="F:ATP binding"/>
    <property type="evidence" value="ECO:0007669"/>
    <property type="project" value="UniProtKB-KW"/>
</dbReference>
<protein>
    <recommendedName>
        <fullName evidence="3">2-amino-4-hydroxy-6-hydroxymethyldihydropteridine diphosphokinase</fullName>
        <ecNumber evidence="3">2.7.6.3</ecNumber>
    </recommendedName>
</protein>
<dbReference type="PROSITE" id="PS00794">
    <property type="entry name" value="HPPK"/>
    <property type="match status" value="1"/>
</dbReference>
<proteinExistence type="predicted"/>
<evidence type="ECO:0000256" key="8">
    <source>
        <dbReference type="ARBA" id="ARBA00022909"/>
    </source>
</evidence>
<dbReference type="EMBL" id="MBQD01000006">
    <property type="protein sequence ID" value="OCL36784.1"/>
    <property type="molecule type" value="Genomic_DNA"/>
</dbReference>
<evidence type="ECO:0000256" key="2">
    <source>
        <dbReference type="ARBA" id="ARBA00005051"/>
    </source>
</evidence>
<dbReference type="GO" id="GO:0046656">
    <property type="term" value="P:folic acid biosynthetic process"/>
    <property type="evidence" value="ECO:0007669"/>
    <property type="project" value="UniProtKB-KW"/>
</dbReference>
<keyword evidence="6 9" id="KW-0418">Kinase</keyword>
<name>A0A1C0AQU4_9ACTN</name>
<gene>
    <name evidence="9" type="ORF">BCR15_13300</name>
</gene>
<dbReference type="EC" id="2.7.6.3" evidence="3"/>
<comment type="caution">
    <text evidence="9">The sequence shown here is derived from an EMBL/GenBank/DDBJ whole genome shotgun (WGS) entry which is preliminary data.</text>
</comment>
<dbReference type="UniPathway" id="UPA00077">
    <property type="reaction ID" value="UER00155"/>
</dbReference>
<evidence type="ECO:0000313" key="9">
    <source>
        <dbReference type="EMBL" id="OCL36784.1"/>
    </source>
</evidence>
<dbReference type="GO" id="GO:0016301">
    <property type="term" value="F:kinase activity"/>
    <property type="evidence" value="ECO:0007669"/>
    <property type="project" value="UniProtKB-KW"/>
</dbReference>
<dbReference type="InterPro" id="IPR035907">
    <property type="entry name" value="Hppk_sf"/>
</dbReference>
<dbReference type="Pfam" id="PF01288">
    <property type="entry name" value="HPPK"/>
    <property type="match status" value="1"/>
</dbReference>
<dbReference type="PANTHER" id="PTHR43071:SF1">
    <property type="entry name" value="2-AMINO-4-HYDROXY-6-HYDROXYMETHYLDIHYDROPTERIDINE PYROPHOSPHOKINASE"/>
    <property type="match status" value="1"/>
</dbReference>
<dbReference type="PANTHER" id="PTHR43071">
    <property type="entry name" value="2-AMINO-4-HYDROXY-6-HYDROXYMETHYLDIHYDROPTERIDINE PYROPHOSPHOKINASE"/>
    <property type="match status" value="1"/>
</dbReference>
<evidence type="ECO:0000256" key="1">
    <source>
        <dbReference type="ARBA" id="ARBA00000198"/>
    </source>
</evidence>
<dbReference type="InterPro" id="IPR000550">
    <property type="entry name" value="Hppk"/>
</dbReference>
<dbReference type="RefSeq" id="WP_068750131.1">
    <property type="nucleotide sequence ID" value="NZ_LR214441.1"/>
</dbReference>
<comment type="catalytic activity">
    <reaction evidence="1">
        <text>6-hydroxymethyl-7,8-dihydropterin + ATP = (7,8-dihydropterin-6-yl)methyl diphosphate + AMP + H(+)</text>
        <dbReference type="Rhea" id="RHEA:11412"/>
        <dbReference type="ChEBI" id="CHEBI:15378"/>
        <dbReference type="ChEBI" id="CHEBI:30616"/>
        <dbReference type="ChEBI" id="CHEBI:44841"/>
        <dbReference type="ChEBI" id="CHEBI:72950"/>
        <dbReference type="ChEBI" id="CHEBI:456215"/>
        <dbReference type="EC" id="2.7.6.3"/>
    </reaction>
</comment>
<evidence type="ECO:0000256" key="5">
    <source>
        <dbReference type="ARBA" id="ARBA00022741"/>
    </source>
</evidence>
<dbReference type="SUPFAM" id="SSF55083">
    <property type="entry name" value="6-hydroxymethyl-7,8-dihydropterin pyrophosphokinase, HPPK"/>
    <property type="match status" value="1"/>
</dbReference>
<dbReference type="Proteomes" id="UP000093501">
    <property type="component" value="Unassembled WGS sequence"/>
</dbReference>
<keyword evidence="10" id="KW-1185">Reference proteome</keyword>
<evidence type="ECO:0000256" key="3">
    <source>
        <dbReference type="ARBA" id="ARBA00013253"/>
    </source>
</evidence>
<organism evidence="9 10">
    <name type="scientific">Tessaracoccus lapidicaptus</name>
    <dbReference type="NCBI Taxonomy" id="1427523"/>
    <lineage>
        <taxon>Bacteria</taxon>
        <taxon>Bacillati</taxon>
        <taxon>Actinomycetota</taxon>
        <taxon>Actinomycetes</taxon>
        <taxon>Propionibacteriales</taxon>
        <taxon>Propionibacteriaceae</taxon>
        <taxon>Tessaracoccus</taxon>
    </lineage>
</organism>
<evidence type="ECO:0000256" key="4">
    <source>
        <dbReference type="ARBA" id="ARBA00022679"/>
    </source>
</evidence>
<dbReference type="GO" id="GO:0046654">
    <property type="term" value="P:tetrahydrofolate biosynthetic process"/>
    <property type="evidence" value="ECO:0007669"/>
    <property type="project" value="UniProtKB-UniPathway"/>
</dbReference>
<accession>A0A1C0AQU4</accession>
<keyword evidence="8" id="KW-0289">Folate biosynthesis</keyword>
<evidence type="ECO:0000256" key="6">
    <source>
        <dbReference type="ARBA" id="ARBA00022777"/>
    </source>
</evidence>
<sequence length="187" mass="20443">MSNGPFDIDVDTLGNLRPISKVVFSLGSNMGDSASILQEAVDYLAETPDLIVVDVSPVYETKPVGDIQDQPDFLNLVVVAESTLEPLTLLDRAQAIEENFGRTRDLRHGPRTLDIDIIMVGKRISEDSIELPHPRAHERAFVLVPWSDIDPAAEIAGHGRVVDLLDEVDTSTVTRRDDVVVTAATGF</sequence>
<keyword evidence="4" id="KW-0808">Transferase</keyword>
<keyword evidence="7" id="KW-0067">ATP-binding</keyword>
<comment type="pathway">
    <text evidence="2">Cofactor biosynthesis; tetrahydrofolate biosynthesis; 2-amino-4-hydroxy-6-hydroxymethyl-7,8-dihydropteridine diphosphate from 7,8-dihydroneopterin triphosphate: step 4/4.</text>
</comment>
<dbReference type="AlphaFoldDB" id="A0A1C0AQU4"/>
<dbReference type="CDD" id="cd00483">
    <property type="entry name" value="HPPK"/>
    <property type="match status" value="1"/>
</dbReference>
<evidence type="ECO:0000256" key="7">
    <source>
        <dbReference type="ARBA" id="ARBA00022840"/>
    </source>
</evidence>
<dbReference type="Gene3D" id="3.30.70.560">
    <property type="entry name" value="7,8-Dihydro-6-hydroxymethylpterin-pyrophosphokinase HPPK"/>
    <property type="match status" value="1"/>
</dbReference>
<reference evidence="10" key="1">
    <citation type="submission" date="2016-07" db="EMBL/GenBank/DDBJ databases">
        <authorList>
            <person name="Florea S."/>
            <person name="Webb J.S."/>
            <person name="Jaromczyk J."/>
            <person name="Schardl C.L."/>
        </authorList>
    </citation>
    <scope>NUCLEOTIDE SEQUENCE [LARGE SCALE GENOMIC DNA]</scope>
    <source>
        <strain evidence="10">IPBSL-7</strain>
    </source>
</reference>
<dbReference type="GO" id="GO:0003848">
    <property type="term" value="F:2-amino-4-hydroxy-6-hydroxymethyldihydropteridine diphosphokinase activity"/>
    <property type="evidence" value="ECO:0007669"/>
    <property type="project" value="UniProtKB-EC"/>
</dbReference>
<evidence type="ECO:0000313" key="10">
    <source>
        <dbReference type="Proteomes" id="UP000093501"/>
    </source>
</evidence>
<dbReference type="NCBIfam" id="TIGR01498">
    <property type="entry name" value="folK"/>
    <property type="match status" value="1"/>
</dbReference>
<keyword evidence="5" id="KW-0547">Nucleotide-binding</keyword>